<evidence type="ECO:0000313" key="2">
    <source>
        <dbReference type="Proteomes" id="UP000807115"/>
    </source>
</evidence>
<reference evidence="1" key="1">
    <citation type="journal article" date="2019" name="BMC Genomics">
        <title>A new reference genome for Sorghum bicolor reveals high levels of sequence similarity between sweet and grain genotypes: implications for the genetics of sugar metabolism.</title>
        <authorList>
            <person name="Cooper E.A."/>
            <person name="Brenton Z.W."/>
            <person name="Flinn B.S."/>
            <person name="Jenkins J."/>
            <person name="Shu S."/>
            <person name="Flowers D."/>
            <person name="Luo F."/>
            <person name="Wang Y."/>
            <person name="Xia P."/>
            <person name="Barry K."/>
            <person name="Daum C."/>
            <person name="Lipzen A."/>
            <person name="Yoshinaga Y."/>
            <person name="Schmutz J."/>
            <person name="Saski C."/>
            <person name="Vermerris W."/>
            <person name="Kresovich S."/>
        </authorList>
    </citation>
    <scope>NUCLEOTIDE SEQUENCE</scope>
</reference>
<dbReference type="AlphaFoldDB" id="A0A921QEV4"/>
<proteinExistence type="predicted"/>
<comment type="caution">
    <text evidence="1">The sequence shown here is derived from an EMBL/GenBank/DDBJ whole genome shotgun (WGS) entry which is preliminary data.</text>
</comment>
<dbReference type="EMBL" id="CM027687">
    <property type="protein sequence ID" value="KAG0520714.1"/>
    <property type="molecule type" value="Genomic_DNA"/>
</dbReference>
<gene>
    <name evidence="1" type="ORF">BDA96_08G098100</name>
</gene>
<sequence length="57" mass="6601">MLLHSGQQDITARDAKRMMSYLLMLINFWNLKAFASADFDKELGGQFLFSDHDNMSE</sequence>
<name>A0A921QEV4_SORBI</name>
<reference evidence="1" key="2">
    <citation type="submission" date="2020-10" db="EMBL/GenBank/DDBJ databases">
        <authorList>
            <person name="Cooper E.A."/>
            <person name="Brenton Z.W."/>
            <person name="Flinn B.S."/>
            <person name="Jenkins J."/>
            <person name="Shu S."/>
            <person name="Flowers D."/>
            <person name="Luo F."/>
            <person name="Wang Y."/>
            <person name="Xia P."/>
            <person name="Barry K."/>
            <person name="Daum C."/>
            <person name="Lipzen A."/>
            <person name="Yoshinaga Y."/>
            <person name="Schmutz J."/>
            <person name="Saski C."/>
            <person name="Vermerris W."/>
            <person name="Kresovich S."/>
        </authorList>
    </citation>
    <scope>NUCLEOTIDE SEQUENCE</scope>
</reference>
<organism evidence="1 2">
    <name type="scientific">Sorghum bicolor</name>
    <name type="common">Sorghum</name>
    <name type="synonym">Sorghum vulgare</name>
    <dbReference type="NCBI Taxonomy" id="4558"/>
    <lineage>
        <taxon>Eukaryota</taxon>
        <taxon>Viridiplantae</taxon>
        <taxon>Streptophyta</taxon>
        <taxon>Embryophyta</taxon>
        <taxon>Tracheophyta</taxon>
        <taxon>Spermatophyta</taxon>
        <taxon>Magnoliopsida</taxon>
        <taxon>Liliopsida</taxon>
        <taxon>Poales</taxon>
        <taxon>Poaceae</taxon>
        <taxon>PACMAD clade</taxon>
        <taxon>Panicoideae</taxon>
        <taxon>Andropogonodae</taxon>
        <taxon>Andropogoneae</taxon>
        <taxon>Sorghinae</taxon>
        <taxon>Sorghum</taxon>
    </lineage>
</organism>
<dbReference type="Proteomes" id="UP000807115">
    <property type="component" value="Chromosome 8"/>
</dbReference>
<accession>A0A921QEV4</accession>
<evidence type="ECO:0000313" key="1">
    <source>
        <dbReference type="EMBL" id="KAG0520714.1"/>
    </source>
</evidence>
<protein>
    <submittedName>
        <fullName evidence="1">Uncharacterized protein</fullName>
    </submittedName>
</protein>